<name>A0A8K0JXE2_LADFU</name>
<keyword evidence="4" id="KW-1185">Reference proteome</keyword>
<dbReference type="EMBL" id="KZ308197">
    <property type="protein sequence ID" value="KAG8224455.1"/>
    <property type="molecule type" value="Genomic_DNA"/>
</dbReference>
<feature type="region of interest" description="Disordered" evidence="1">
    <location>
        <begin position="37"/>
        <end position="61"/>
    </location>
</feature>
<dbReference type="Pfam" id="PF04087">
    <property type="entry name" value="DUF389"/>
    <property type="match status" value="1"/>
</dbReference>
<dbReference type="PANTHER" id="PTHR20992:SF12">
    <property type="entry name" value="IP07646P"/>
    <property type="match status" value="1"/>
</dbReference>
<keyword evidence="2" id="KW-1133">Transmembrane helix</keyword>
<evidence type="ECO:0000256" key="2">
    <source>
        <dbReference type="SAM" id="Phobius"/>
    </source>
</evidence>
<dbReference type="OrthoDB" id="543859at2759"/>
<keyword evidence="2" id="KW-0812">Transmembrane</keyword>
<feature type="transmembrane region" description="Helical" evidence="2">
    <location>
        <begin position="334"/>
        <end position="360"/>
    </location>
</feature>
<dbReference type="InterPro" id="IPR005240">
    <property type="entry name" value="DUF389"/>
</dbReference>
<protein>
    <submittedName>
        <fullName evidence="3">Uncharacterized protein</fullName>
    </submittedName>
</protein>
<dbReference type="AlphaFoldDB" id="A0A8K0JXE2"/>
<evidence type="ECO:0000313" key="4">
    <source>
        <dbReference type="Proteomes" id="UP000792457"/>
    </source>
</evidence>
<sequence length="457" mass="50444">MAGLVFLVCIPTPTHERRLRSTKDSPVTGNLIRLDQEDALTSTRSPTGRRGALAPSKPEPPVPMERVLEELLNKLQIDNVTWYKCKNENFYQVMFPVPAGDPCENCLHYLSELGIGKKLNSIVSVVPCNVFKQGFGDEICPGDGPESADAKGGKAWIKFVDSVRSKLTVAQVVDGVRSSGELTFDFVLLVLTAGMIAAMGLIENSSVNIVAAMLVSPLMGPIVTATFGVVIADRKLQLIGIRTELTGLGLCLLFGFIFGLIVGSAENPWGTGEWPTSEMKGRRVFYLQGMMWGLACNVLMYPDTINIPYIPGDDLINRTTSYVPLYSDYIPTELAILGCISFCLTLVNIACIFIAAIIVLKIKEVASPYTSSPDMRRFWEHDIKVTREYNRSMMLSDDSIPLDISSNSSLKSMPREELLQKAVMEAVNDDTFRKVRRVSYYQQSTPEASIYASTIHQ</sequence>
<dbReference type="PANTHER" id="PTHR20992">
    <property type="entry name" value="AT15442P-RELATED"/>
    <property type="match status" value="1"/>
</dbReference>
<comment type="caution">
    <text evidence="3">The sequence shown here is derived from an EMBL/GenBank/DDBJ whole genome shotgun (WGS) entry which is preliminary data.</text>
</comment>
<keyword evidence="2" id="KW-0472">Membrane</keyword>
<organism evidence="3 4">
    <name type="scientific">Ladona fulva</name>
    <name type="common">Scarce chaser dragonfly</name>
    <name type="synonym">Libellula fulva</name>
    <dbReference type="NCBI Taxonomy" id="123851"/>
    <lineage>
        <taxon>Eukaryota</taxon>
        <taxon>Metazoa</taxon>
        <taxon>Ecdysozoa</taxon>
        <taxon>Arthropoda</taxon>
        <taxon>Hexapoda</taxon>
        <taxon>Insecta</taxon>
        <taxon>Pterygota</taxon>
        <taxon>Palaeoptera</taxon>
        <taxon>Odonata</taxon>
        <taxon>Epiprocta</taxon>
        <taxon>Anisoptera</taxon>
        <taxon>Libelluloidea</taxon>
        <taxon>Libellulidae</taxon>
        <taxon>Ladona</taxon>
    </lineage>
</organism>
<evidence type="ECO:0000256" key="1">
    <source>
        <dbReference type="SAM" id="MobiDB-lite"/>
    </source>
</evidence>
<accession>A0A8K0JXE2</accession>
<feature type="transmembrane region" description="Helical" evidence="2">
    <location>
        <begin position="182"/>
        <end position="202"/>
    </location>
</feature>
<feature type="transmembrane region" description="Helical" evidence="2">
    <location>
        <begin position="245"/>
        <end position="265"/>
    </location>
</feature>
<reference evidence="3" key="2">
    <citation type="submission" date="2017-10" db="EMBL/GenBank/DDBJ databases">
        <title>Ladona fulva Genome sequencing and assembly.</title>
        <authorList>
            <person name="Murali S."/>
            <person name="Richards S."/>
            <person name="Bandaranaike D."/>
            <person name="Bellair M."/>
            <person name="Blankenburg K."/>
            <person name="Chao H."/>
            <person name="Dinh H."/>
            <person name="Doddapaneni H."/>
            <person name="Dugan-Rocha S."/>
            <person name="Elkadiri S."/>
            <person name="Gnanaolivu R."/>
            <person name="Hernandez B."/>
            <person name="Skinner E."/>
            <person name="Javaid M."/>
            <person name="Lee S."/>
            <person name="Li M."/>
            <person name="Ming W."/>
            <person name="Munidasa M."/>
            <person name="Muniz J."/>
            <person name="Nguyen L."/>
            <person name="Hughes D."/>
            <person name="Osuji N."/>
            <person name="Pu L.-L."/>
            <person name="Puazo M."/>
            <person name="Qu C."/>
            <person name="Quiroz J."/>
            <person name="Raj R."/>
            <person name="Weissenberger G."/>
            <person name="Xin Y."/>
            <person name="Zou X."/>
            <person name="Han Y."/>
            <person name="Worley K."/>
            <person name="Muzny D."/>
            <person name="Gibbs R."/>
        </authorList>
    </citation>
    <scope>NUCLEOTIDE SEQUENCE</scope>
    <source>
        <strain evidence="3">Sampled in the wild</strain>
    </source>
</reference>
<evidence type="ECO:0000313" key="3">
    <source>
        <dbReference type="EMBL" id="KAG8224455.1"/>
    </source>
</evidence>
<gene>
    <name evidence="3" type="ORF">J437_LFUL003178</name>
</gene>
<dbReference type="Proteomes" id="UP000792457">
    <property type="component" value="Unassembled WGS sequence"/>
</dbReference>
<proteinExistence type="predicted"/>
<feature type="transmembrane region" description="Helical" evidence="2">
    <location>
        <begin position="208"/>
        <end position="233"/>
    </location>
</feature>
<reference evidence="3" key="1">
    <citation type="submission" date="2013-04" db="EMBL/GenBank/DDBJ databases">
        <authorList>
            <person name="Qu J."/>
            <person name="Murali S.C."/>
            <person name="Bandaranaike D."/>
            <person name="Bellair M."/>
            <person name="Blankenburg K."/>
            <person name="Chao H."/>
            <person name="Dinh H."/>
            <person name="Doddapaneni H."/>
            <person name="Downs B."/>
            <person name="Dugan-Rocha S."/>
            <person name="Elkadiri S."/>
            <person name="Gnanaolivu R.D."/>
            <person name="Hernandez B."/>
            <person name="Javaid M."/>
            <person name="Jayaseelan J.C."/>
            <person name="Lee S."/>
            <person name="Li M."/>
            <person name="Ming W."/>
            <person name="Munidasa M."/>
            <person name="Muniz J."/>
            <person name="Nguyen L."/>
            <person name="Ongeri F."/>
            <person name="Osuji N."/>
            <person name="Pu L.-L."/>
            <person name="Puazo M."/>
            <person name="Qu C."/>
            <person name="Quiroz J."/>
            <person name="Raj R."/>
            <person name="Weissenberger G."/>
            <person name="Xin Y."/>
            <person name="Zou X."/>
            <person name="Han Y."/>
            <person name="Richards S."/>
            <person name="Worley K."/>
            <person name="Muzny D."/>
            <person name="Gibbs R."/>
        </authorList>
    </citation>
    <scope>NUCLEOTIDE SEQUENCE</scope>
    <source>
        <strain evidence="3">Sampled in the wild</strain>
    </source>
</reference>